<gene>
    <name evidence="1" type="ORF">TVAG_166390</name>
</gene>
<evidence type="ECO:0000313" key="1">
    <source>
        <dbReference type="EMBL" id="EAY21264.1"/>
    </source>
</evidence>
<dbReference type="OrthoDB" id="18066at2759"/>
<dbReference type="InterPro" id="IPR037474">
    <property type="entry name" value="ScaA"/>
</dbReference>
<protein>
    <submittedName>
        <fullName evidence="1">Uncharacterized protein</fullName>
    </submittedName>
</protein>
<dbReference type="InParanoid" id="A2DE46"/>
<organism evidence="1 2">
    <name type="scientific">Trichomonas vaginalis (strain ATCC PRA-98 / G3)</name>
    <dbReference type="NCBI Taxonomy" id="412133"/>
    <lineage>
        <taxon>Eukaryota</taxon>
        <taxon>Metamonada</taxon>
        <taxon>Parabasalia</taxon>
        <taxon>Trichomonadida</taxon>
        <taxon>Trichomonadidae</taxon>
        <taxon>Trichomonas</taxon>
    </lineage>
</organism>
<reference evidence="1" key="1">
    <citation type="submission" date="2006-10" db="EMBL/GenBank/DDBJ databases">
        <authorList>
            <person name="Amadeo P."/>
            <person name="Zhao Q."/>
            <person name="Wortman J."/>
            <person name="Fraser-Liggett C."/>
            <person name="Carlton J."/>
        </authorList>
    </citation>
    <scope>NUCLEOTIDE SEQUENCE</scope>
    <source>
        <strain evidence="1">G3</strain>
    </source>
</reference>
<keyword evidence="2" id="KW-1185">Reference proteome</keyword>
<dbReference type="RefSeq" id="XP_001582250.1">
    <property type="nucleotide sequence ID" value="XM_001582200.1"/>
</dbReference>
<accession>A2DE46</accession>
<dbReference type="GO" id="GO:0046579">
    <property type="term" value="P:positive regulation of Ras protein signal transduction"/>
    <property type="evidence" value="ECO:0000318"/>
    <property type="project" value="GO_Central"/>
</dbReference>
<dbReference type="PANTHER" id="PTHR37516">
    <property type="entry name" value="SCA1 COMPLEX SCAFFOLD PROTEIN SCAA"/>
    <property type="match status" value="1"/>
</dbReference>
<dbReference type="VEuPathDB" id="TrichDB:TVAGG3_0174470"/>
<evidence type="ECO:0000313" key="2">
    <source>
        <dbReference type="Proteomes" id="UP000001542"/>
    </source>
</evidence>
<dbReference type="GO" id="GO:1904515">
    <property type="term" value="P:positive regulation of TORC2 signaling"/>
    <property type="evidence" value="ECO:0000318"/>
    <property type="project" value="GO_Central"/>
</dbReference>
<dbReference type="Proteomes" id="UP000001542">
    <property type="component" value="Unassembled WGS sequence"/>
</dbReference>
<dbReference type="AlphaFoldDB" id="A2DE46"/>
<dbReference type="GO" id="GO:0005829">
    <property type="term" value="C:cytosol"/>
    <property type="evidence" value="ECO:0000318"/>
    <property type="project" value="GO_Central"/>
</dbReference>
<dbReference type="EMBL" id="DS113191">
    <property type="protein sequence ID" value="EAY21264.1"/>
    <property type="molecule type" value="Genomic_DNA"/>
</dbReference>
<dbReference type="KEGG" id="tva:5466812"/>
<dbReference type="GO" id="GO:0005886">
    <property type="term" value="C:plasma membrane"/>
    <property type="evidence" value="ECO:0000318"/>
    <property type="project" value="GO_Central"/>
</dbReference>
<sequence>MKQTNKDVFSHEEYAKYFDPSKADDTPIPSPLNFKSYDEYSKELSKWYTNKTKTYASALLPIPIAGQIYIPSEPKIFTPEEKQNPSRMRTFKAQQWPLLPKNYAEMLGYIENNSEIDPEAEFKEQYPKREKIYMKHHISSSPQWMEQKVPQEPIPEFYDTLEEYEEAYKRWASVADDMFTISIPSVEEMEKIALIDVVKPTETSEMVPATDIPESPLDPRIIELAKNTKLTQFKLLPILEEIKEPLPKKQESESLETYQIFVYGVDPQVFLNDMINYGLYKPTTSTLRPCHPVHPHVFINGDKSLAEPLLLSSAPIDQNFISDIINIFVADIVELFSYNKDGVRASEAFFKFLSNEKNLEEFIARSELSQRIKYSSSQFLLNLVENVEDSRPLTDLLENNLTLLRKFVKLLTVASNEVHFVYTGLDDSNSPYNPILKGYLFSVIFEIFSKCTNASICDVSRTLCQRYCVEIAKLINDANIHSRITSDLNSDTMNDGTRAALMILNLSSPHVHRILFSHSFISWINDMSKFKNGIIFIETLSYSNALDAIALMMLGPLCATIGSKLKDLTEQTSYCLRRILYHLFSLCEKVRITFNGTNLVEIFDTLSSLQIECLSTLVAPIAKIIVCKSMISNYKDNIQTFRETLQASVTKLCQSATESSSTQFRQQLQALKILSIDTSCAKIMIKHEPFMIKVFEHLTSNDMNTVFLSWDFLELLSKDSEAFKMLPDNETYVNKICDFPSKSSLVTVRKLIEFSFKIWNSHDPTLTSSWNKVISRAIKLIYSYQHIFKNDKRMKELNEEFFSYISKSKNPDFKNVKEELKKAEEDSQSSKKK</sequence>
<dbReference type="VEuPathDB" id="TrichDB:TVAG_166390"/>
<dbReference type="PANTHER" id="PTHR37516:SF1">
    <property type="entry name" value="SCA1 COMPLEX SCAFFOLD PROTEIN SCAA"/>
    <property type="match status" value="1"/>
</dbReference>
<proteinExistence type="predicted"/>
<name>A2DE46_TRIV3</name>
<reference evidence="1" key="2">
    <citation type="journal article" date="2007" name="Science">
        <title>Draft genome sequence of the sexually transmitted pathogen Trichomonas vaginalis.</title>
        <authorList>
            <person name="Carlton J.M."/>
            <person name="Hirt R.P."/>
            <person name="Silva J.C."/>
            <person name="Delcher A.L."/>
            <person name="Schatz M."/>
            <person name="Zhao Q."/>
            <person name="Wortman J.R."/>
            <person name="Bidwell S.L."/>
            <person name="Alsmark U.C.M."/>
            <person name="Besteiro S."/>
            <person name="Sicheritz-Ponten T."/>
            <person name="Noel C.J."/>
            <person name="Dacks J.B."/>
            <person name="Foster P.G."/>
            <person name="Simillion C."/>
            <person name="Van de Peer Y."/>
            <person name="Miranda-Saavedra D."/>
            <person name="Barton G.J."/>
            <person name="Westrop G.D."/>
            <person name="Mueller S."/>
            <person name="Dessi D."/>
            <person name="Fiori P.L."/>
            <person name="Ren Q."/>
            <person name="Paulsen I."/>
            <person name="Zhang H."/>
            <person name="Bastida-Corcuera F.D."/>
            <person name="Simoes-Barbosa A."/>
            <person name="Brown M.T."/>
            <person name="Hayes R.D."/>
            <person name="Mukherjee M."/>
            <person name="Okumura C.Y."/>
            <person name="Schneider R."/>
            <person name="Smith A.J."/>
            <person name="Vanacova S."/>
            <person name="Villalvazo M."/>
            <person name="Haas B.J."/>
            <person name="Pertea M."/>
            <person name="Feldblyum T.V."/>
            <person name="Utterback T.R."/>
            <person name="Shu C.L."/>
            <person name="Osoegawa K."/>
            <person name="de Jong P.J."/>
            <person name="Hrdy I."/>
            <person name="Horvathova L."/>
            <person name="Zubacova Z."/>
            <person name="Dolezal P."/>
            <person name="Malik S.B."/>
            <person name="Logsdon J.M. Jr."/>
            <person name="Henze K."/>
            <person name="Gupta A."/>
            <person name="Wang C.C."/>
            <person name="Dunne R.L."/>
            <person name="Upcroft J.A."/>
            <person name="Upcroft P."/>
            <person name="White O."/>
            <person name="Salzberg S.L."/>
            <person name="Tang P."/>
            <person name="Chiu C.-H."/>
            <person name="Lee Y.-S."/>
            <person name="Embley T.M."/>
            <person name="Coombs G.H."/>
            <person name="Mottram J.C."/>
            <person name="Tachezy J."/>
            <person name="Fraser-Liggett C.M."/>
            <person name="Johnson P.J."/>
        </authorList>
    </citation>
    <scope>NUCLEOTIDE SEQUENCE [LARGE SCALE GENOMIC DNA]</scope>
    <source>
        <strain evidence="1">G3</strain>
    </source>
</reference>